<feature type="signal peptide" evidence="2">
    <location>
        <begin position="1"/>
        <end position="25"/>
    </location>
</feature>
<dbReference type="EMBL" id="MAYM02001427">
    <property type="protein sequence ID" value="RLN20144.1"/>
    <property type="molecule type" value="Genomic_DNA"/>
</dbReference>
<evidence type="ECO:0000313" key="6">
    <source>
        <dbReference type="Proteomes" id="UP000285883"/>
    </source>
</evidence>
<feature type="chain" id="PRO_5036107166" description="F5/8 type C domain-containing protein" evidence="2">
    <location>
        <begin position="26"/>
        <end position="648"/>
    </location>
</feature>
<evidence type="ECO:0000256" key="2">
    <source>
        <dbReference type="SAM" id="SignalP"/>
    </source>
</evidence>
<dbReference type="AlphaFoldDB" id="A0A421GR98"/>
<reference evidence="5 6" key="1">
    <citation type="submission" date="2018-07" db="EMBL/GenBank/DDBJ databases">
        <title>Genome sequencing of oomycete isolates from Chile give support for New Zealand origin for Phytophthora kernoviae and make available the first Nothophytophthora sp. genome.</title>
        <authorList>
            <person name="Studholme D.J."/>
            <person name="Sanfuentes E."/>
            <person name="Panda P."/>
            <person name="Hill R."/>
            <person name="Sambles C."/>
            <person name="Grant M."/>
            <person name="Williams N.M."/>
            <person name="Mcdougal R.L."/>
        </authorList>
    </citation>
    <scope>NUCLEOTIDE SEQUENCE [LARGE SCALE GENOMIC DNA]</scope>
    <source>
        <strain evidence="3">Chile2</strain>
        <strain evidence="4">Chile4</strain>
    </source>
</reference>
<comment type="caution">
    <text evidence="4">The sequence shown here is derived from an EMBL/GenBank/DDBJ whole genome shotgun (WGS) entry which is preliminary data.</text>
</comment>
<gene>
    <name evidence="3" type="ORF">BBI17_004897</name>
    <name evidence="4" type="ORF">BBO99_00004430</name>
</gene>
<evidence type="ECO:0000313" key="4">
    <source>
        <dbReference type="EMBL" id="RLN80518.1"/>
    </source>
</evidence>
<dbReference type="EMBL" id="MBDN02000106">
    <property type="protein sequence ID" value="RLN80518.1"/>
    <property type="molecule type" value="Genomic_DNA"/>
</dbReference>
<evidence type="ECO:0000313" key="3">
    <source>
        <dbReference type="EMBL" id="RLN20144.1"/>
    </source>
</evidence>
<sequence length="648" mass="68385">MPLKIFHRHVQTALTLLLVTVPVQSGVNFPGVEFNAAIGEPAHASSYYNYPPNPLHDTVFVPGNANDGFADETSWWSAGDNASEQVFWQVNMSALAPKLSRIVVRWHGFMSPRSYRIRVSYDGVYFTSIIAVANLTSSYDRVDNHTQGLSTLTSKFKFMRVAINESNVCGDAYSCVDDGISTTASATNERVLYGIREVEVWAKGSRNGVVTSFHVLRYPAGELLAVLLAVLEVLAVVLPLYDAPAAEGENVSTESDPEPSAFEDSVEVVADDSVEVAADDSVEVVPPVVAEPPVEVAADESTLSLPALENSWLQEAESVTPPTALPSVVSLPAFENSWLHEAESVAVSLLPATEYSLEQSEPATEYSLEQSDPAMSYSLEQSEPATSYPSEQSSSEEDSTPVLVPVELLVVVVSVGVSVVELLVVGLDQDPPVPVLGVPPLEVPGVVVSVEEPVVVSVDGVVVSVDGVVVSVDGVVVSVDGVVVSVDGVEVSVEEPVVVSVDGVVVSVDGVEVSVDGVVVSVDGVVVSVDGVEVSVDGVEVSVDGVEVSVDGVVVSVDGVVVSVEEPVVVVSVELPVVVVESSEPATEYSWLQSSEPATEYSWLQSSEPATEYSWLQSSEPATEYSWLQSSLPVAGVSAAPLPAFENS</sequence>
<evidence type="ECO:0000256" key="1">
    <source>
        <dbReference type="SAM" id="MobiDB-lite"/>
    </source>
</evidence>
<protein>
    <recommendedName>
        <fullName evidence="7">F5/8 type C domain-containing protein</fullName>
    </recommendedName>
</protein>
<evidence type="ECO:0008006" key="7">
    <source>
        <dbReference type="Google" id="ProtNLM"/>
    </source>
</evidence>
<keyword evidence="5" id="KW-1185">Reference proteome</keyword>
<feature type="region of interest" description="Disordered" evidence="1">
    <location>
        <begin position="376"/>
        <end position="399"/>
    </location>
</feature>
<dbReference type="Proteomes" id="UP000285624">
    <property type="component" value="Unassembled WGS sequence"/>
</dbReference>
<dbReference type="Gene3D" id="2.60.120.260">
    <property type="entry name" value="Galactose-binding domain-like"/>
    <property type="match status" value="1"/>
</dbReference>
<organism evidence="4 5">
    <name type="scientific">Phytophthora kernoviae</name>
    <dbReference type="NCBI Taxonomy" id="325452"/>
    <lineage>
        <taxon>Eukaryota</taxon>
        <taxon>Sar</taxon>
        <taxon>Stramenopiles</taxon>
        <taxon>Oomycota</taxon>
        <taxon>Peronosporomycetes</taxon>
        <taxon>Peronosporales</taxon>
        <taxon>Peronosporaceae</taxon>
        <taxon>Phytophthora</taxon>
    </lineage>
</organism>
<dbReference type="InterPro" id="IPR008979">
    <property type="entry name" value="Galactose-bd-like_sf"/>
</dbReference>
<name>A0A421GR98_9STRA</name>
<keyword evidence="2" id="KW-0732">Signal</keyword>
<dbReference type="Proteomes" id="UP000285883">
    <property type="component" value="Unassembled WGS sequence"/>
</dbReference>
<accession>A0A421GR98</accession>
<proteinExistence type="predicted"/>
<dbReference type="SUPFAM" id="SSF49785">
    <property type="entry name" value="Galactose-binding domain-like"/>
    <property type="match status" value="1"/>
</dbReference>
<feature type="compositionally biased region" description="Polar residues" evidence="1">
    <location>
        <begin position="378"/>
        <end position="393"/>
    </location>
</feature>
<evidence type="ECO:0000313" key="5">
    <source>
        <dbReference type="Proteomes" id="UP000285624"/>
    </source>
</evidence>